<keyword evidence="4 5" id="KW-0067">ATP-binding</keyword>
<dbReference type="PROSITE" id="PS50011">
    <property type="entry name" value="PROTEIN_KINASE_DOM"/>
    <property type="match status" value="1"/>
</dbReference>
<dbReference type="AlphaFoldDB" id="A0A517XLH2"/>
<dbReference type="Pfam" id="PF00069">
    <property type="entry name" value="Pkinase"/>
    <property type="match status" value="1"/>
</dbReference>
<dbReference type="EC" id="2.7.11.1" evidence="8"/>
<feature type="domain" description="Protein kinase" evidence="7">
    <location>
        <begin position="113"/>
        <end position="390"/>
    </location>
</feature>
<evidence type="ECO:0000256" key="2">
    <source>
        <dbReference type="ARBA" id="ARBA00022741"/>
    </source>
</evidence>
<dbReference type="PANTHER" id="PTHR43289:SF34">
    <property type="entry name" value="SERINE_THREONINE-PROTEIN KINASE YBDM-RELATED"/>
    <property type="match status" value="1"/>
</dbReference>
<gene>
    <name evidence="8" type="primary">prkC_1</name>
    <name evidence="8" type="ORF">ETAA1_02010</name>
</gene>
<feature type="region of interest" description="Disordered" evidence="6">
    <location>
        <begin position="425"/>
        <end position="444"/>
    </location>
</feature>
<dbReference type="SUPFAM" id="SSF48452">
    <property type="entry name" value="TPR-like"/>
    <property type="match status" value="1"/>
</dbReference>
<sequence>MSDPTLGPAAARKLAAQIKRGWRKGAPADAAAALAAHPELSRQPSVVLDLAYEEYLLREKAGAAPPAAAFAARFPGFASAVRSVIAAHHHFLDHPEAAGGGDWPDVGATVAGVELVALLGAGGFGRAYLAHDPELDRPCVLKLTAGASAEAKVIARLKHPHVTEVFWARPVDGRTAVCMPLAGVTTLAEVVASAFPPDAPPPNSADAFLTDADRAAEPVVRAGEPYLVGAAAVAGCLADAVAYLHDTGVTHGDIKPANVVVGRGGSPCLIDFNLSTRDAGPAAVRGTPGYMAPELLEAAGAMATGAALARGDLFSLGVMTFELLTGRRPFPAADPKSFAACAAAARAPLPPLPAGLSRAVRRELTACLNPDPGARPESAAGLAAALSGFVTAARTPPAPPPRRAARRVTATALVLVAVLTAGSGATMGPPDKSPKWALPAPPPPPTTADEFYTRGLARVRADDWSGGVDDFTKSNALRQDRRTVAMMAYCYTVGAKHQEGAEFGGWVDTRRDAPPDVLSNRALSLMKTGKSAEAGDALDRAVAGDPALPAARYNRAVCLFGLWRATGAHGGLDPRAVADLRAVFALGYDTAELRFYAARVFAAGSDVDPALRAEALAQVRAGVAAGKPAAAFRNDPTLRERFRRGFGAALAFEAACAAPSGPAPVNQMRLQLAEPRPF</sequence>
<organism evidence="8 9">
    <name type="scientific">Urbifossiella limnaea</name>
    <dbReference type="NCBI Taxonomy" id="2528023"/>
    <lineage>
        <taxon>Bacteria</taxon>
        <taxon>Pseudomonadati</taxon>
        <taxon>Planctomycetota</taxon>
        <taxon>Planctomycetia</taxon>
        <taxon>Gemmatales</taxon>
        <taxon>Gemmataceae</taxon>
        <taxon>Urbifossiella</taxon>
    </lineage>
</organism>
<evidence type="ECO:0000259" key="7">
    <source>
        <dbReference type="PROSITE" id="PS50011"/>
    </source>
</evidence>
<dbReference type="CDD" id="cd14014">
    <property type="entry name" value="STKc_PknB_like"/>
    <property type="match status" value="1"/>
</dbReference>
<dbReference type="InterPro" id="IPR000719">
    <property type="entry name" value="Prot_kinase_dom"/>
</dbReference>
<dbReference type="SMART" id="SM00220">
    <property type="entry name" value="S_TKc"/>
    <property type="match status" value="1"/>
</dbReference>
<dbReference type="PANTHER" id="PTHR43289">
    <property type="entry name" value="MITOGEN-ACTIVATED PROTEIN KINASE KINASE KINASE 20-RELATED"/>
    <property type="match status" value="1"/>
</dbReference>
<keyword evidence="2 5" id="KW-0547">Nucleotide-binding</keyword>
<dbReference type="GO" id="GO:0004674">
    <property type="term" value="F:protein serine/threonine kinase activity"/>
    <property type="evidence" value="ECO:0007669"/>
    <property type="project" value="UniProtKB-EC"/>
</dbReference>
<dbReference type="Gene3D" id="1.25.40.10">
    <property type="entry name" value="Tetratricopeptide repeat domain"/>
    <property type="match status" value="1"/>
</dbReference>
<dbReference type="InterPro" id="IPR008271">
    <property type="entry name" value="Ser/Thr_kinase_AS"/>
</dbReference>
<accession>A0A517XLH2</accession>
<feature type="binding site" evidence="5">
    <location>
        <position position="142"/>
    </location>
    <ligand>
        <name>ATP</name>
        <dbReference type="ChEBI" id="CHEBI:30616"/>
    </ligand>
</feature>
<dbReference type="InterPro" id="IPR011990">
    <property type="entry name" value="TPR-like_helical_dom_sf"/>
</dbReference>
<protein>
    <submittedName>
        <fullName evidence="8">Serine/threonine-protein kinase PrkC</fullName>
        <ecNumber evidence="8">2.7.11.1</ecNumber>
    </submittedName>
</protein>
<reference evidence="8 9" key="1">
    <citation type="submission" date="2019-02" db="EMBL/GenBank/DDBJ databases">
        <title>Deep-cultivation of Planctomycetes and their phenomic and genomic characterization uncovers novel biology.</title>
        <authorList>
            <person name="Wiegand S."/>
            <person name="Jogler M."/>
            <person name="Boedeker C."/>
            <person name="Pinto D."/>
            <person name="Vollmers J."/>
            <person name="Rivas-Marin E."/>
            <person name="Kohn T."/>
            <person name="Peeters S.H."/>
            <person name="Heuer A."/>
            <person name="Rast P."/>
            <person name="Oberbeckmann S."/>
            <person name="Bunk B."/>
            <person name="Jeske O."/>
            <person name="Meyerdierks A."/>
            <person name="Storesund J.E."/>
            <person name="Kallscheuer N."/>
            <person name="Luecker S."/>
            <person name="Lage O.M."/>
            <person name="Pohl T."/>
            <person name="Merkel B.J."/>
            <person name="Hornburger P."/>
            <person name="Mueller R.-W."/>
            <person name="Bruemmer F."/>
            <person name="Labrenz M."/>
            <person name="Spormann A.M."/>
            <person name="Op den Camp H."/>
            <person name="Overmann J."/>
            <person name="Amann R."/>
            <person name="Jetten M.S.M."/>
            <person name="Mascher T."/>
            <person name="Medema M.H."/>
            <person name="Devos D.P."/>
            <person name="Kaster A.-K."/>
            <person name="Ovreas L."/>
            <person name="Rohde M."/>
            <person name="Galperin M.Y."/>
            <person name="Jogler C."/>
        </authorList>
    </citation>
    <scope>NUCLEOTIDE SEQUENCE [LARGE SCALE GENOMIC DNA]</scope>
    <source>
        <strain evidence="8 9">ETA_A1</strain>
    </source>
</reference>
<dbReference type="EMBL" id="CP036273">
    <property type="protein sequence ID" value="QDU18316.1"/>
    <property type="molecule type" value="Genomic_DNA"/>
</dbReference>
<proteinExistence type="predicted"/>
<evidence type="ECO:0000256" key="4">
    <source>
        <dbReference type="ARBA" id="ARBA00022840"/>
    </source>
</evidence>
<dbReference type="Proteomes" id="UP000319576">
    <property type="component" value="Chromosome"/>
</dbReference>
<evidence type="ECO:0000256" key="6">
    <source>
        <dbReference type="SAM" id="MobiDB-lite"/>
    </source>
</evidence>
<evidence type="ECO:0000313" key="9">
    <source>
        <dbReference type="Proteomes" id="UP000319576"/>
    </source>
</evidence>
<dbReference type="RefSeq" id="WP_202920571.1">
    <property type="nucleotide sequence ID" value="NZ_CP036273.1"/>
</dbReference>
<keyword evidence="1 8" id="KW-0808">Transferase</keyword>
<evidence type="ECO:0000313" key="8">
    <source>
        <dbReference type="EMBL" id="QDU18316.1"/>
    </source>
</evidence>
<dbReference type="PROSITE" id="PS00107">
    <property type="entry name" value="PROTEIN_KINASE_ATP"/>
    <property type="match status" value="1"/>
</dbReference>
<dbReference type="InterPro" id="IPR011009">
    <property type="entry name" value="Kinase-like_dom_sf"/>
</dbReference>
<evidence type="ECO:0000256" key="1">
    <source>
        <dbReference type="ARBA" id="ARBA00022679"/>
    </source>
</evidence>
<dbReference type="GO" id="GO:0005524">
    <property type="term" value="F:ATP binding"/>
    <property type="evidence" value="ECO:0007669"/>
    <property type="project" value="UniProtKB-UniRule"/>
</dbReference>
<evidence type="ECO:0000256" key="5">
    <source>
        <dbReference type="PROSITE-ProRule" id="PRU10141"/>
    </source>
</evidence>
<evidence type="ECO:0000256" key="3">
    <source>
        <dbReference type="ARBA" id="ARBA00022777"/>
    </source>
</evidence>
<keyword evidence="3 8" id="KW-0418">Kinase</keyword>
<dbReference type="KEGG" id="uli:ETAA1_02010"/>
<dbReference type="SUPFAM" id="SSF56112">
    <property type="entry name" value="Protein kinase-like (PK-like)"/>
    <property type="match status" value="1"/>
</dbReference>
<keyword evidence="9" id="KW-1185">Reference proteome</keyword>
<name>A0A517XLH2_9BACT</name>
<dbReference type="Gene3D" id="1.10.510.10">
    <property type="entry name" value="Transferase(Phosphotransferase) domain 1"/>
    <property type="match status" value="1"/>
</dbReference>
<dbReference type="PROSITE" id="PS00108">
    <property type="entry name" value="PROTEIN_KINASE_ST"/>
    <property type="match status" value="1"/>
</dbReference>
<dbReference type="InterPro" id="IPR017441">
    <property type="entry name" value="Protein_kinase_ATP_BS"/>
</dbReference>
<dbReference type="Gene3D" id="3.30.200.20">
    <property type="entry name" value="Phosphorylase Kinase, domain 1"/>
    <property type="match status" value="1"/>
</dbReference>